<dbReference type="Pfam" id="PF13041">
    <property type="entry name" value="PPR_2"/>
    <property type="match status" value="1"/>
</dbReference>
<evidence type="ECO:0000256" key="3">
    <source>
        <dbReference type="ARBA" id="ARBA00044493"/>
    </source>
</evidence>
<reference evidence="8 9" key="1">
    <citation type="journal article" date="2016" name="Mol. Biol. Evol.">
        <title>Comparative Genomics of Early-Diverging Mushroom-Forming Fungi Provides Insights into the Origins of Lignocellulose Decay Capabilities.</title>
        <authorList>
            <person name="Nagy L.G."/>
            <person name="Riley R."/>
            <person name="Tritt A."/>
            <person name="Adam C."/>
            <person name="Daum C."/>
            <person name="Floudas D."/>
            <person name="Sun H."/>
            <person name="Yadav J.S."/>
            <person name="Pangilinan J."/>
            <person name="Larsson K.H."/>
            <person name="Matsuura K."/>
            <person name="Barry K."/>
            <person name="Labutti K."/>
            <person name="Kuo R."/>
            <person name="Ohm R.A."/>
            <person name="Bhattacharya S.S."/>
            <person name="Shirouzu T."/>
            <person name="Yoshinaga Y."/>
            <person name="Martin F.M."/>
            <person name="Grigoriev I.V."/>
            <person name="Hibbett D.S."/>
        </authorList>
    </citation>
    <scope>NUCLEOTIDE SEQUENCE [LARGE SCALE GENOMIC DNA]</scope>
    <source>
        <strain evidence="8 9">HHB12029</strain>
    </source>
</reference>
<evidence type="ECO:0000256" key="5">
    <source>
        <dbReference type="PROSITE-ProRule" id="PRU00708"/>
    </source>
</evidence>
<dbReference type="Gene3D" id="1.25.40.10">
    <property type="entry name" value="Tetratricopeptide repeat domain"/>
    <property type="match status" value="3"/>
</dbReference>
<comment type="subunit">
    <text evidence="4">Binds to mitochondrial small subunit 15S rRNA.</text>
</comment>
<feature type="repeat" description="PPR" evidence="5">
    <location>
        <begin position="326"/>
        <end position="360"/>
    </location>
</feature>
<accession>A0A166BE63</accession>
<dbReference type="InterPro" id="IPR057027">
    <property type="entry name" value="TPR_mt"/>
</dbReference>
<feature type="repeat" description="PPR" evidence="5">
    <location>
        <begin position="9"/>
        <end position="43"/>
    </location>
</feature>
<protein>
    <recommendedName>
        <fullName evidence="7">Pentatricopeptide repeat-containing protein-mitochondrial domain-containing protein</fullName>
    </recommendedName>
</protein>
<dbReference type="Pfam" id="PF23276">
    <property type="entry name" value="TPR_24"/>
    <property type="match status" value="1"/>
</dbReference>
<dbReference type="PROSITE" id="PS51375">
    <property type="entry name" value="PPR"/>
    <property type="match status" value="3"/>
</dbReference>
<feature type="repeat" description="PPR" evidence="5">
    <location>
        <begin position="220"/>
        <end position="254"/>
    </location>
</feature>
<name>A0A166BE63_EXIGL</name>
<dbReference type="InterPro" id="IPR011990">
    <property type="entry name" value="TPR-like_helical_dom_sf"/>
</dbReference>
<dbReference type="InterPro" id="IPR002885">
    <property type="entry name" value="PPR_rpt"/>
</dbReference>
<gene>
    <name evidence="8" type="ORF">EXIGLDRAFT_667628</name>
</gene>
<organism evidence="8 9">
    <name type="scientific">Exidia glandulosa HHB12029</name>
    <dbReference type="NCBI Taxonomy" id="1314781"/>
    <lineage>
        <taxon>Eukaryota</taxon>
        <taxon>Fungi</taxon>
        <taxon>Dikarya</taxon>
        <taxon>Basidiomycota</taxon>
        <taxon>Agaricomycotina</taxon>
        <taxon>Agaricomycetes</taxon>
        <taxon>Auriculariales</taxon>
        <taxon>Exidiaceae</taxon>
        <taxon>Exidia</taxon>
    </lineage>
</organism>
<evidence type="ECO:0000256" key="1">
    <source>
        <dbReference type="ARBA" id="ARBA00006192"/>
    </source>
</evidence>
<comment type="similarity">
    <text evidence="1">Belongs to the CCM1 family.</text>
</comment>
<dbReference type="EMBL" id="KV425902">
    <property type="protein sequence ID" value="KZW00270.1"/>
    <property type="molecule type" value="Genomic_DNA"/>
</dbReference>
<dbReference type="Proteomes" id="UP000077266">
    <property type="component" value="Unassembled WGS sequence"/>
</dbReference>
<dbReference type="PANTHER" id="PTHR47447">
    <property type="entry name" value="OS03G0856100 PROTEIN"/>
    <property type="match status" value="1"/>
</dbReference>
<keyword evidence="9" id="KW-1185">Reference proteome</keyword>
<dbReference type="PANTHER" id="PTHR47447:SF17">
    <property type="entry name" value="OS12G0638900 PROTEIN"/>
    <property type="match status" value="1"/>
</dbReference>
<dbReference type="STRING" id="1314781.A0A166BE63"/>
<evidence type="ECO:0000256" key="6">
    <source>
        <dbReference type="SAM" id="MobiDB-lite"/>
    </source>
</evidence>
<evidence type="ECO:0000256" key="4">
    <source>
        <dbReference type="ARBA" id="ARBA00044511"/>
    </source>
</evidence>
<keyword evidence="2" id="KW-0677">Repeat</keyword>
<evidence type="ECO:0000313" key="8">
    <source>
        <dbReference type="EMBL" id="KZW00270.1"/>
    </source>
</evidence>
<dbReference type="AlphaFoldDB" id="A0A166BE63"/>
<evidence type="ECO:0000313" key="9">
    <source>
        <dbReference type="Proteomes" id="UP000077266"/>
    </source>
</evidence>
<dbReference type="OrthoDB" id="185373at2759"/>
<dbReference type="InParanoid" id="A0A166BE63"/>
<feature type="domain" description="Pentatricopeptide repeat-containing protein-mitochondrial" evidence="7">
    <location>
        <begin position="186"/>
        <end position="317"/>
    </location>
</feature>
<proteinExistence type="inferred from homology"/>
<dbReference type="Pfam" id="PF13812">
    <property type="entry name" value="PPR_3"/>
    <property type="match status" value="1"/>
</dbReference>
<comment type="function">
    <text evidence="3">Regulates mitochondrial small subunit maturation by controlling 15S rRNA 5'-end processing. Localizes to the 5' precursor of the 15S rRNA in a position that is subsequently occupied by mS47 in the mature yeast mtSSU. Uses structure and sequence-specific RNA recognition, binding to a single-stranded region of the precursor and specifically recognizing bases -6 to -1. The exchange of Ccm1 for mS47 is coupled to the irreversible removal of precursor rRNA that is accompanied by conformational changes of the mitoribosomal proteins uS5m and mS26. These conformational changes signal completion of 5'-end rRNA processing through protection of the mature 5'-end of the 15S rRNA and stabilization of mS47. The removal of the 5' precursor together with the dissociation of Ccm1 may be catalyzed by the 5'-3' exoribonuclease Pet127. Involved in the specific removal of group I introns in mitochondrial encoded transcripts.</text>
</comment>
<evidence type="ECO:0000256" key="2">
    <source>
        <dbReference type="ARBA" id="ARBA00022737"/>
    </source>
</evidence>
<feature type="region of interest" description="Disordered" evidence="6">
    <location>
        <begin position="444"/>
        <end position="473"/>
    </location>
</feature>
<dbReference type="NCBIfam" id="TIGR00756">
    <property type="entry name" value="PPR"/>
    <property type="match status" value="2"/>
</dbReference>
<evidence type="ECO:0000259" key="7">
    <source>
        <dbReference type="Pfam" id="PF23276"/>
    </source>
</evidence>
<sequence>MKQEGLMPNRATYNSLLRVLARYCFYDEAMAFFEEMKDVDVSPDAETFMHLLHSARNKDERAVEFILDLIRQHGVDMDSGIFHELIVRHVLREELEMCLQRLDDMFAWQVSPLFETVEKVVVLAADKGNARIAYDLLSSYEANSTRRIGGFPWMNVLIACAQSLHEEGTLAAWDKVVKEHQVTPDEGTCNAVLLCAARYGHPDLAASVLEQLDVMGADKREHHFAALLEACAKGDLVKLALEVLTFMRRAGTKPTTLSATPLFDILKDDTDKADVAFNLLYDIHADGTKVDVTAMNVLVQAAVHQGDFGRAVGIYRAAPDWNVKPDAATFNIMLRGCLEQKNAEMAERVASEMQEHRVKPNTETFETLIEIALLPAQYEDAFYYLLEMKKAELVPSMHVYEQLIRKCILNADTRYELALEEMKEHGYEVRVGLQEFIDRKGKKVFEPAQPPRPATLLDSYRAERDARYGPPPQ</sequence>